<dbReference type="eggNOG" id="ENOG5033A64">
    <property type="taxonomic scope" value="Bacteria"/>
</dbReference>
<comment type="caution">
    <text evidence="1">The sequence shown here is derived from an EMBL/GenBank/DDBJ whole genome shotgun (WGS) entry which is preliminary data.</text>
</comment>
<protein>
    <submittedName>
        <fullName evidence="1">Uncharacterized protein</fullName>
    </submittedName>
</protein>
<dbReference type="AlphaFoldDB" id="A0A086A7T3"/>
<dbReference type="EMBL" id="JPRH01000003">
    <property type="protein sequence ID" value="KFF12747.1"/>
    <property type="molecule type" value="Genomic_DNA"/>
</dbReference>
<keyword evidence="2" id="KW-1185">Reference proteome</keyword>
<reference evidence="1 2" key="1">
    <citation type="submission" date="2014-07" db="EMBL/GenBank/DDBJ databases">
        <title>Genome of Chryseobacterium soli DSM 19298.</title>
        <authorList>
            <person name="Stropko S.J."/>
            <person name="Pipes S.E."/>
            <person name="Newman J."/>
        </authorList>
    </citation>
    <scope>NUCLEOTIDE SEQUENCE [LARGE SCALE GENOMIC DNA]</scope>
    <source>
        <strain evidence="1 2">DSM 19298</strain>
    </source>
</reference>
<evidence type="ECO:0000313" key="2">
    <source>
        <dbReference type="Proteomes" id="UP000028705"/>
    </source>
</evidence>
<dbReference type="Proteomes" id="UP000028705">
    <property type="component" value="Unassembled WGS sequence"/>
</dbReference>
<evidence type="ECO:0000313" key="1">
    <source>
        <dbReference type="EMBL" id="KFF12747.1"/>
    </source>
</evidence>
<accession>A0A086A7T3</accession>
<sequence length="169" mass="19727">MKKCIYLLSLILCFSCNPFCKEYQKINKESLKNNLYDEQLRATKAILSKEKNPIILIISWKKNILVKDGALYYSALIYNPLNKAKRAIMTTEKKPKQIITSDDLSNVNFRELNYILDNYLQGKEDYLLSLEDSFSGAESSYPYYIYDFVKNKKLKIKSFAFDVKGNIIQ</sequence>
<dbReference type="RefSeq" id="WP_034710447.1">
    <property type="nucleotide sequence ID" value="NZ_JPRH01000003.1"/>
</dbReference>
<dbReference type="OrthoDB" id="1262666at2"/>
<name>A0A086A7T3_9FLAO</name>
<organism evidence="1 2">
    <name type="scientific">Chryseobacterium soli</name>
    <dbReference type="NCBI Taxonomy" id="445961"/>
    <lineage>
        <taxon>Bacteria</taxon>
        <taxon>Pseudomonadati</taxon>
        <taxon>Bacteroidota</taxon>
        <taxon>Flavobacteriia</taxon>
        <taxon>Flavobacteriales</taxon>
        <taxon>Weeksellaceae</taxon>
        <taxon>Chryseobacterium group</taxon>
        <taxon>Chryseobacterium</taxon>
    </lineage>
</organism>
<gene>
    <name evidence="1" type="ORF">IW15_08115</name>
</gene>
<proteinExistence type="predicted"/>